<organism evidence="2 3">
    <name type="scientific">Lysinibacillus contaminans</name>
    <dbReference type="NCBI Taxonomy" id="1293441"/>
    <lineage>
        <taxon>Bacteria</taxon>
        <taxon>Bacillati</taxon>
        <taxon>Bacillota</taxon>
        <taxon>Bacilli</taxon>
        <taxon>Bacillales</taxon>
        <taxon>Bacillaceae</taxon>
        <taxon>Lysinibacillus</taxon>
    </lineage>
</organism>
<dbReference type="InterPro" id="IPR011990">
    <property type="entry name" value="TPR-like_helical_dom_sf"/>
</dbReference>
<dbReference type="CDD" id="cd00093">
    <property type="entry name" value="HTH_XRE"/>
    <property type="match status" value="1"/>
</dbReference>
<dbReference type="SUPFAM" id="SSF47413">
    <property type="entry name" value="lambda repressor-like DNA-binding domains"/>
    <property type="match status" value="1"/>
</dbReference>
<sequence length="291" mass="34280">MLLGEKIKNARKLKGLSQKELSEGICSQGMLSQIERNKHIPNLMIFVEICNKLDLPLTEMEYQESETAIQLQNELLEYLSQLFYQRKYEEINNTINSHFRKIYLHTKLDQQLLLFYKGLYQGFVKNEYYQAFELLEESLKITYFQDKEHLSLEEYLILNNIGIMMLKLGMVDEGFGYFDLILSTINKSRKIRNESKLTMVFFNIANSYSKLGKYEKSLSVANAGIEWANKPQILTQFRLSYLYYEKAYNEEIIGICSFKESYNIAYHLALNSKDDLLISYINSKNNSFLKY</sequence>
<dbReference type="Gene3D" id="1.25.40.10">
    <property type="entry name" value="Tetratricopeptide repeat domain"/>
    <property type="match status" value="1"/>
</dbReference>
<evidence type="ECO:0000313" key="2">
    <source>
        <dbReference type="EMBL" id="KOS69134.1"/>
    </source>
</evidence>
<dbReference type="InterPro" id="IPR053163">
    <property type="entry name" value="HTH-type_regulator_Rgg"/>
</dbReference>
<keyword evidence="3" id="KW-1185">Reference proteome</keyword>
<dbReference type="PANTHER" id="PTHR37038">
    <property type="entry name" value="TRANSCRIPTIONAL REGULATOR-RELATED"/>
    <property type="match status" value="1"/>
</dbReference>
<dbReference type="InterPro" id="IPR010982">
    <property type="entry name" value="Lambda_DNA-bd_dom_sf"/>
</dbReference>
<dbReference type="PANTHER" id="PTHR37038:SF14">
    <property type="entry name" value="TRANSCRIPTIONAL ACTIVATOR"/>
    <property type="match status" value="1"/>
</dbReference>
<proteinExistence type="predicted"/>
<dbReference type="Proteomes" id="UP000050668">
    <property type="component" value="Unassembled WGS sequence"/>
</dbReference>
<gene>
    <name evidence="2" type="ORF">AEA09_11650</name>
</gene>
<name>A0ABR5K455_9BACI</name>
<dbReference type="SMART" id="SM00530">
    <property type="entry name" value="HTH_XRE"/>
    <property type="match status" value="1"/>
</dbReference>
<comment type="caution">
    <text evidence="2">The sequence shown here is derived from an EMBL/GenBank/DDBJ whole genome shotgun (WGS) entry which is preliminary data.</text>
</comment>
<dbReference type="Pfam" id="PF01381">
    <property type="entry name" value="HTH_3"/>
    <property type="match status" value="1"/>
</dbReference>
<accession>A0ABR5K455</accession>
<dbReference type="InterPro" id="IPR001387">
    <property type="entry name" value="Cro/C1-type_HTH"/>
</dbReference>
<dbReference type="PROSITE" id="PS50943">
    <property type="entry name" value="HTH_CROC1"/>
    <property type="match status" value="1"/>
</dbReference>
<dbReference type="RefSeq" id="WP_053583997.1">
    <property type="nucleotide sequence ID" value="NZ_LGRV01000003.1"/>
</dbReference>
<dbReference type="EMBL" id="LGRV01000003">
    <property type="protein sequence ID" value="KOS69134.1"/>
    <property type="molecule type" value="Genomic_DNA"/>
</dbReference>
<evidence type="ECO:0000313" key="3">
    <source>
        <dbReference type="Proteomes" id="UP000050668"/>
    </source>
</evidence>
<feature type="domain" description="HTH cro/C1-type" evidence="1">
    <location>
        <begin position="7"/>
        <end position="60"/>
    </location>
</feature>
<reference evidence="3" key="1">
    <citation type="submission" date="2015-07" db="EMBL/GenBank/DDBJ databases">
        <title>Fjat-14205 dsm 2895.</title>
        <authorList>
            <person name="Liu B."/>
            <person name="Wang J."/>
            <person name="Zhu Y."/>
            <person name="Liu G."/>
            <person name="Chen Q."/>
            <person name="Chen Z."/>
            <person name="Lan J."/>
            <person name="Che J."/>
            <person name="Ge C."/>
            <person name="Shi H."/>
            <person name="Pan Z."/>
            <person name="Liu X."/>
        </authorList>
    </citation>
    <scope>NUCLEOTIDE SEQUENCE [LARGE SCALE GENOMIC DNA]</scope>
    <source>
        <strain evidence="3">DSM 25560</strain>
    </source>
</reference>
<evidence type="ECO:0000259" key="1">
    <source>
        <dbReference type="PROSITE" id="PS50943"/>
    </source>
</evidence>
<protein>
    <recommendedName>
        <fullName evidence="1">HTH cro/C1-type domain-containing protein</fullName>
    </recommendedName>
</protein>
<dbReference type="SUPFAM" id="SSF48452">
    <property type="entry name" value="TPR-like"/>
    <property type="match status" value="1"/>
</dbReference>